<gene>
    <name evidence="1" type="ORF">MNV_330070</name>
</gene>
<protein>
    <submittedName>
        <fullName evidence="1">Uncharacterized protein</fullName>
    </submittedName>
</protein>
<proteinExistence type="predicted"/>
<evidence type="ECO:0000313" key="1">
    <source>
        <dbReference type="EMBL" id="SNQ61402.1"/>
    </source>
</evidence>
<reference evidence="2" key="1">
    <citation type="submission" date="2017-06" db="EMBL/GenBank/DDBJ databases">
        <authorList>
            <person name="Cremers G."/>
        </authorList>
    </citation>
    <scope>NUCLEOTIDE SEQUENCE [LARGE SCALE GENOMIC DNA]</scope>
</reference>
<accession>A0A284VQ64</accession>
<dbReference type="EMBL" id="FZMP01000178">
    <property type="protein sequence ID" value="SNQ61402.1"/>
    <property type="molecule type" value="Genomic_DNA"/>
</dbReference>
<organism evidence="1 2">
    <name type="scientific">Candidatus Methanoperedens nitratireducens</name>
    <dbReference type="NCBI Taxonomy" id="1392998"/>
    <lineage>
        <taxon>Archaea</taxon>
        <taxon>Methanobacteriati</taxon>
        <taxon>Methanobacteriota</taxon>
        <taxon>Stenosarchaea group</taxon>
        <taxon>Methanomicrobia</taxon>
        <taxon>Methanosarcinales</taxon>
        <taxon>ANME-2 cluster</taxon>
        <taxon>Candidatus Methanoperedentaceae</taxon>
        <taxon>Candidatus Methanoperedens</taxon>
    </lineage>
</organism>
<dbReference type="RefSeq" id="WP_096206090.1">
    <property type="nucleotide sequence ID" value="NZ_FZMP01000178.1"/>
</dbReference>
<dbReference type="AlphaFoldDB" id="A0A284VQ64"/>
<sequence length="164" mass="19524">MRRKPGNEIAKAKLELQDVIEELLTRHRLDMFGHYKYDLRLRMPSRLVINNADSYASVGHYYEPDGGLVLFIRKLDRYMRIGLYYDLNGDHMCDPVLTIECINRVWHPIGIERILGYAALSYAVGCKRVMYPDKVEEFMSFQRMFAQYIREQEWLKNGVRIKRK</sequence>
<dbReference type="Proteomes" id="UP000218615">
    <property type="component" value="Unassembled WGS sequence"/>
</dbReference>
<keyword evidence="2" id="KW-1185">Reference proteome</keyword>
<name>A0A284VQ64_9EURY</name>
<evidence type="ECO:0000313" key="2">
    <source>
        <dbReference type="Proteomes" id="UP000218615"/>
    </source>
</evidence>